<dbReference type="AlphaFoldDB" id="A0A4R0JGG6"/>
<dbReference type="Proteomes" id="UP000293342">
    <property type="component" value="Unassembled WGS sequence"/>
</dbReference>
<dbReference type="Gene3D" id="3.40.50.720">
    <property type="entry name" value="NAD(P)-binding Rossmann-like Domain"/>
    <property type="match status" value="1"/>
</dbReference>
<evidence type="ECO:0000259" key="3">
    <source>
        <dbReference type="SMART" id="SM00829"/>
    </source>
</evidence>
<dbReference type="GO" id="GO:0016491">
    <property type="term" value="F:oxidoreductase activity"/>
    <property type="evidence" value="ECO:0007669"/>
    <property type="project" value="UniProtKB-KW"/>
</dbReference>
<sequence length="326" mass="34506">MKAIVQRRYGSPDVLEFTDVDRPVPADREVLVKVCAASVNARDWHVLRGDPYVARPSADLGWRRPNVPIRGTDFAGTVEAVGPAVTGVQIGDEVYGEAPGAFAEYVAVRAQSFETKPANLTHEQAAAIPLAANTALIGLRDTAKLQPGQRLLINGASGGVGTFAVQIGKALGAEVTGVCGTGNVDLVRSLGADDVVDYRQTDFSRTRQQYDVLLDLVGNRSLTALRRALVRRGTLLLSGGGLFTGGSLFGPVGLMVRGKLSAPFVSQRVTLFNAVPSRGNLATLRDFAEAGKLMPVVDRTYPLAAAADAIRHVETGHARAKVVITV</sequence>
<dbReference type="CDD" id="cd08267">
    <property type="entry name" value="MDR1"/>
    <property type="match status" value="1"/>
</dbReference>
<dbReference type="InterPro" id="IPR011032">
    <property type="entry name" value="GroES-like_sf"/>
</dbReference>
<proteinExistence type="predicted"/>
<gene>
    <name evidence="4" type="ORF">E0H75_30100</name>
</gene>
<dbReference type="OrthoDB" id="3175656at2"/>
<keyword evidence="1" id="KW-0560">Oxidoreductase</keyword>
<evidence type="ECO:0000256" key="1">
    <source>
        <dbReference type="ARBA" id="ARBA00023002"/>
    </source>
</evidence>
<keyword evidence="2" id="KW-0812">Transmembrane</keyword>
<keyword evidence="2" id="KW-0472">Membrane</keyword>
<dbReference type="InterPro" id="IPR020843">
    <property type="entry name" value="ER"/>
</dbReference>
<reference evidence="4 5" key="1">
    <citation type="submission" date="2019-02" db="EMBL/GenBank/DDBJ databases">
        <title>Kribbella capetownensis sp. nov. and Kribbella speibonae sp. nov., isolated from soil.</title>
        <authorList>
            <person name="Curtis S.M."/>
            <person name="Norton I."/>
            <person name="Everest G.J."/>
            <person name="Meyers P.R."/>
        </authorList>
    </citation>
    <scope>NUCLEOTIDE SEQUENCE [LARGE SCALE GENOMIC DNA]</scope>
    <source>
        <strain evidence="4 5">YM53</strain>
    </source>
</reference>
<feature type="domain" description="Enoyl reductase (ER)" evidence="3">
    <location>
        <begin position="10"/>
        <end position="324"/>
    </location>
</feature>
<evidence type="ECO:0000313" key="5">
    <source>
        <dbReference type="Proteomes" id="UP000293342"/>
    </source>
</evidence>
<dbReference type="SMART" id="SM00829">
    <property type="entry name" value="PKS_ER"/>
    <property type="match status" value="1"/>
</dbReference>
<dbReference type="Gene3D" id="3.90.180.10">
    <property type="entry name" value="Medium-chain alcohol dehydrogenases, catalytic domain"/>
    <property type="match status" value="1"/>
</dbReference>
<dbReference type="Pfam" id="PF13602">
    <property type="entry name" value="ADH_zinc_N_2"/>
    <property type="match status" value="1"/>
</dbReference>
<feature type="transmembrane region" description="Helical" evidence="2">
    <location>
        <begin position="235"/>
        <end position="256"/>
    </location>
</feature>
<dbReference type="GO" id="GO:0008270">
    <property type="term" value="F:zinc ion binding"/>
    <property type="evidence" value="ECO:0007669"/>
    <property type="project" value="InterPro"/>
</dbReference>
<comment type="caution">
    <text evidence="4">The sequence shown here is derived from an EMBL/GenBank/DDBJ whole genome shotgun (WGS) entry which is preliminary data.</text>
</comment>
<keyword evidence="5" id="KW-1185">Reference proteome</keyword>
<dbReference type="InterPro" id="IPR050700">
    <property type="entry name" value="YIM1/Zinc_Alcohol_DH_Fams"/>
</dbReference>
<evidence type="ECO:0000256" key="2">
    <source>
        <dbReference type="SAM" id="Phobius"/>
    </source>
</evidence>
<dbReference type="InterPro" id="IPR002364">
    <property type="entry name" value="Quin_OxRdtase/zeta-crystal_CS"/>
</dbReference>
<dbReference type="Pfam" id="PF08240">
    <property type="entry name" value="ADH_N"/>
    <property type="match status" value="1"/>
</dbReference>
<dbReference type="InterPro" id="IPR036291">
    <property type="entry name" value="NAD(P)-bd_dom_sf"/>
</dbReference>
<dbReference type="InterPro" id="IPR013154">
    <property type="entry name" value="ADH-like_N"/>
</dbReference>
<organism evidence="4 5">
    <name type="scientific">Kribbella capetownensis</name>
    <dbReference type="NCBI Taxonomy" id="1572659"/>
    <lineage>
        <taxon>Bacteria</taxon>
        <taxon>Bacillati</taxon>
        <taxon>Actinomycetota</taxon>
        <taxon>Actinomycetes</taxon>
        <taxon>Propionibacteriales</taxon>
        <taxon>Kribbellaceae</taxon>
        <taxon>Kribbella</taxon>
    </lineage>
</organism>
<dbReference type="PANTHER" id="PTHR11695:SF294">
    <property type="entry name" value="RETICULON-4-INTERACTING PROTEIN 1, MITOCHONDRIAL"/>
    <property type="match status" value="1"/>
</dbReference>
<dbReference type="PROSITE" id="PS01162">
    <property type="entry name" value="QOR_ZETA_CRYSTAL"/>
    <property type="match status" value="1"/>
</dbReference>
<accession>A0A4R0JGG6</accession>
<name>A0A4R0JGG6_9ACTN</name>
<protein>
    <submittedName>
        <fullName evidence="4">NAD(P)-dependent alcohol dehydrogenase</fullName>
    </submittedName>
</protein>
<dbReference type="EMBL" id="SJKD01000007">
    <property type="protein sequence ID" value="TCC45961.1"/>
    <property type="molecule type" value="Genomic_DNA"/>
</dbReference>
<keyword evidence="2" id="KW-1133">Transmembrane helix</keyword>
<dbReference type="SUPFAM" id="SSF51735">
    <property type="entry name" value="NAD(P)-binding Rossmann-fold domains"/>
    <property type="match status" value="1"/>
</dbReference>
<dbReference type="RefSeq" id="WP_131517053.1">
    <property type="nucleotide sequence ID" value="NZ_SJKD01000007.1"/>
</dbReference>
<evidence type="ECO:0000313" key="4">
    <source>
        <dbReference type="EMBL" id="TCC45961.1"/>
    </source>
</evidence>
<dbReference type="SUPFAM" id="SSF50129">
    <property type="entry name" value="GroES-like"/>
    <property type="match status" value="1"/>
</dbReference>
<dbReference type="PANTHER" id="PTHR11695">
    <property type="entry name" value="ALCOHOL DEHYDROGENASE RELATED"/>
    <property type="match status" value="1"/>
</dbReference>